<proteinExistence type="predicted"/>
<feature type="non-terminal residue" evidence="1">
    <location>
        <position position="1"/>
    </location>
</feature>
<sequence length="158" mass="18725">KKEKVDYTQKIFNTIQQNAEDDLSNKRSIVNQPKDGKTVDLSIEYLSDFTIEDDKEKVLVDSFINYLWDDITELNNPLSLRNNLEINDLQQKNLGELFNYLEYFNKVFANKNAHDNTCMKEMKTKAINLGLFYINQRNVIIGDVIFRKVIKKKMDWYK</sequence>
<dbReference type="EMBL" id="CAJVQB010145768">
    <property type="protein sequence ID" value="CAG8855086.1"/>
    <property type="molecule type" value="Genomic_DNA"/>
</dbReference>
<dbReference type="Proteomes" id="UP000789901">
    <property type="component" value="Unassembled WGS sequence"/>
</dbReference>
<evidence type="ECO:0000313" key="1">
    <source>
        <dbReference type="EMBL" id="CAG8855086.1"/>
    </source>
</evidence>
<gene>
    <name evidence="1" type="ORF">GMARGA_LOCUS43907</name>
</gene>
<comment type="caution">
    <text evidence="1">The sequence shown here is derived from an EMBL/GenBank/DDBJ whole genome shotgun (WGS) entry which is preliminary data.</text>
</comment>
<accession>A0ABN7XL75</accession>
<name>A0ABN7XL75_GIGMA</name>
<organism evidence="1 2">
    <name type="scientific">Gigaspora margarita</name>
    <dbReference type="NCBI Taxonomy" id="4874"/>
    <lineage>
        <taxon>Eukaryota</taxon>
        <taxon>Fungi</taxon>
        <taxon>Fungi incertae sedis</taxon>
        <taxon>Mucoromycota</taxon>
        <taxon>Glomeromycotina</taxon>
        <taxon>Glomeromycetes</taxon>
        <taxon>Diversisporales</taxon>
        <taxon>Gigasporaceae</taxon>
        <taxon>Gigaspora</taxon>
    </lineage>
</organism>
<feature type="non-terminal residue" evidence="1">
    <location>
        <position position="158"/>
    </location>
</feature>
<protein>
    <submittedName>
        <fullName evidence="1">247_t:CDS:1</fullName>
    </submittedName>
</protein>
<evidence type="ECO:0000313" key="2">
    <source>
        <dbReference type="Proteomes" id="UP000789901"/>
    </source>
</evidence>
<keyword evidence="2" id="KW-1185">Reference proteome</keyword>
<reference evidence="1 2" key="1">
    <citation type="submission" date="2021-06" db="EMBL/GenBank/DDBJ databases">
        <authorList>
            <person name="Kallberg Y."/>
            <person name="Tangrot J."/>
            <person name="Rosling A."/>
        </authorList>
    </citation>
    <scope>NUCLEOTIDE SEQUENCE [LARGE SCALE GENOMIC DNA]</scope>
    <source>
        <strain evidence="1 2">120-4 pot B 10/14</strain>
    </source>
</reference>